<dbReference type="Pfam" id="PF01165">
    <property type="entry name" value="Ribosomal_S21"/>
    <property type="match status" value="1"/>
</dbReference>
<dbReference type="InterPro" id="IPR038380">
    <property type="entry name" value="Ribosomal_bS21_sf"/>
</dbReference>
<dbReference type="GO" id="GO:0003735">
    <property type="term" value="F:structural constituent of ribosome"/>
    <property type="evidence" value="ECO:0007669"/>
    <property type="project" value="InterPro"/>
</dbReference>
<proteinExistence type="inferred from homology"/>
<dbReference type="Gene3D" id="1.20.5.1150">
    <property type="entry name" value="Ribosomal protein S8"/>
    <property type="match status" value="1"/>
</dbReference>
<keyword evidence="6" id="KW-1185">Reference proteome</keyword>
<sequence>MAASSRCNFLSFTLPSQRLSTIKPRTQLMCSSYSSSSSAPSGSRLAVSSSYSTSLHTGIYRDGLVPVVEKENSLSYSSDLLSVVCPSLLYANTLFFKSSYNVQVFVGESEPEEVLLRRFRREVMKAGVIQECKRRRFFENKQAEKKRKIIEKARRNRRRKPFVSITPPPEEQESLNNKKDEDEEDDWELLEGELPY</sequence>
<dbReference type="AlphaFoldDB" id="A0A9Q0QMX0"/>
<dbReference type="PANTHER" id="PTHR21109:SF0">
    <property type="entry name" value="SMALL RIBOSOMAL SUBUNIT PROTEIN BS21M"/>
    <property type="match status" value="1"/>
</dbReference>
<comment type="caution">
    <text evidence="5">The sequence shown here is derived from an EMBL/GenBank/DDBJ whole genome shotgun (WGS) entry which is preliminary data.</text>
</comment>
<dbReference type="PANTHER" id="PTHR21109">
    <property type="entry name" value="MITOCHONDRIAL 28S RIBOSOMAL PROTEIN S21"/>
    <property type="match status" value="1"/>
</dbReference>
<gene>
    <name evidence="5" type="ORF">NE237_017424</name>
</gene>
<feature type="region of interest" description="Disordered" evidence="4">
    <location>
        <begin position="150"/>
        <end position="196"/>
    </location>
</feature>
<feature type="compositionally biased region" description="Acidic residues" evidence="4">
    <location>
        <begin position="181"/>
        <end position="196"/>
    </location>
</feature>
<keyword evidence="3" id="KW-0687">Ribonucleoprotein</keyword>
<dbReference type="GO" id="GO:0006412">
    <property type="term" value="P:translation"/>
    <property type="evidence" value="ECO:0007669"/>
    <property type="project" value="InterPro"/>
</dbReference>
<evidence type="ECO:0000313" key="5">
    <source>
        <dbReference type="EMBL" id="KAJ4965575.1"/>
    </source>
</evidence>
<dbReference type="GO" id="GO:0005840">
    <property type="term" value="C:ribosome"/>
    <property type="evidence" value="ECO:0007669"/>
    <property type="project" value="UniProtKB-KW"/>
</dbReference>
<dbReference type="InterPro" id="IPR001911">
    <property type="entry name" value="Ribosomal_bS21"/>
</dbReference>
<dbReference type="PRINTS" id="PR00976">
    <property type="entry name" value="RIBOSOMALS21"/>
</dbReference>
<protein>
    <recommendedName>
        <fullName evidence="7">Ribosomal protein S21</fullName>
    </recommendedName>
</protein>
<evidence type="ECO:0000256" key="3">
    <source>
        <dbReference type="ARBA" id="ARBA00023274"/>
    </source>
</evidence>
<comment type="similarity">
    <text evidence="1">Belongs to the bacterial ribosomal protein bS21 family.</text>
</comment>
<dbReference type="OrthoDB" id="785538at2759"/>
<reference evidence="5" key="1">
    <citation type="journal article" date="2023" name="Plant J.">
        <title>The genome of the king protea, Protea cynaroides.</title>
        <authorList>
            <person name="Chang J."/>
            <person name="Duong T.A."/>
            <person name="Schoeman C."/>
            <person name="Ma X."/>
            <person name="Roodt D."/>
            <person name="Barker N."/>
            <person name="Li Z."/>
            <person name="Van de Peer Y."/>
            <person name="Mizrachi E."/>
        </authorList>
    </citation>
    <scope>NUCLEOTIDE SEQUENCE</scope>
    <source>
        <tissue evidence="5">Young leaves</tissue>
    </source>
</reference>
<organism evidence="5 6">
    <name type="scientific">Protea cynaroides</name>
    <dbReference type="NCBI Taxonomy" id="273540"/>
    <lineage>
        <taxon>Eukaryota</taxon>
        <taxon>Viridiplantae</taxon>
        <taxon>Streptophyta</taxon>
        <taxon>Embryophyta</taxon>
        <taxon>Tracheophyta</taxon>
        <taxon>Spermatophyta</taxon>
        <taxon>Magnoliopsida</taxon>
        <taxon>Proteales</taxon>
        <taxon>Proteaceae</taxon>
        <taxon>Protea</taxon>
    </lineage>
</organism>
<dbReference type="NCBIfam" id="TIGR00030">
    <property type="entry name" value="S21p"/>
    <property type="match status" value="1"/>
</dbReference>
<dbReference type="Proteomes" id="UP001141806">
    <property type="component" value="Unassembled WGS sequence"/>
</dbReference>
<name>A0A9Q0QMX0_9MAGN</name>
<dbReference type="HAMAP" id="MF_00358">
    <property type="entry name" value="Ribosomal_bS21"/>
    <property type="match status" value="1"/>
</dbReference>
<keyword evidence="2" id="KW-0689">Ribosomal protein</keyword>
<dbReference type="EMBL" id="JAMYWD010000007">
    <property type="protein sequence ID" value="KAJ4965575.1"/>
    <property type="molecule type" value="Genomic_DNA"/>
</dbReference>
<evidence type="ECO:0000256" key="1">
    <source>
        <dbReference type="ARBA" id="ARBA00006640"/>
    </source>
</evidence>
<evidence type="ECO:0000256" key="2">
    <source>
        <dbReference type="ARBA" id="ARBA00022980"/>
    </source>
</evidence>
<accession>A0A9Q0QMX0</accession>
<evidence type="ECO:0000313" key="6">
    <source>
        <dbReference type="Proteomes" id="UP001141806"/>
    </source>
</evidence>
<feature type="compositionally biased region" description="Basic residues" evidence="4">
    <location>
        <begin position="150"/>
        <end position="161"/>
    </location>
</feature>
<evidence type="ECO:0008006" key="7">
    <source>
        <dbReference type="Google" id="ProtNLM"/>
    </source>
</evidence>
<evidence type="ECO:0000256" key="4">
    <source>
        <dbReference type="SAM" id="MobiDB-lite"/>
    </source>
</evidence>
<dbReference type="GO" id="GO:1990904">
    <property type="term" value="C:ribonucleoprotein complex"/>
    <property type="evidence" value="ECO:0007669"/>
    <property type="project" value="UniProtKB-KW"/>
</dbReference>